<evidence type="ECO:0000313" key="17">
    <source>
        <dbReference type="Proteomes" id="UP000835052"/>
    </source>
</evidence>
<evidence type="ECO:0000259" key="15">
    <source>
        <dbReference type="Pfam" id="PF00365"/>
    </source>
</evidence>
<keyword evidence="11" id="KW-0067">ATP-binding</keyword>
<dbReference type="InterPro" id="IPR015912">
    <property type="entry name" value="Phosphofructokinase_CS"/>
</dbReference>
<dbReference type="GO" id="GO:0005524">
    <property type="term" value="F:ATP binding"/>
    <property type="evidence" value="ECO:0007669"/>
    <property type="project" value="UniProtKB-KW"/>
</dbReference>
<proteinExistence type="predicted"/>
<keyword evidence="8" id="KW-0479">Metal-binding</keyword>
<dbReference type="Gene3D" id="3.40.50.450">
    <property type="match status" value="2"/>
</dbReference>
<comment type="caution">
    <text evidence="16">The sequence shown here is derived from an EMBL/GenBank/DDBJ whole genome shotgun (WGS) entry which is preliminary data.</text>
</comment>
<dbReference type="FunFam" id="3.40.50.460:FF:000002">
    <property type="entry name" value="ATP-dependent 6-phosphofructokinase"/>
    <property type="match status" value="1"/>
</dbReference>
<keyword evidence="5" id="KW-0963">Cytoplasm</keyword>
<evidence type="ECO:0000256" key="1">
    <source>
        <dbReference type="ARBA" id="ARBA00001946"/>
    </source>
</evidence>
<gene>
    <name evidence="16" type="ORF">CAUJ_LOCUS2043</name>
</gene>
<keyword evidence="17" id="KW-1185">Reference proteome</keyword>
<dbReference type="Pfam" id="PF00365">
    <property type="entry name" value="PFK"/>
    <property type="match status" value="2"/>
</dbReference>
<dbReference type="GO" id="GO:0042802">
    <property type="term" value="F:identical protein binding"/>
    <property type="evidence" value="ECO:0007669"/>
    <property type="project" value="TreeGrafter"/>
</dbReference>
<evidence type="ECO:0000256" key="7">
    <source>
        <dbReference type="ARBA" id="ARBA00022679"/>
    </source>
</evidence>
<dbReference type="EC" id="2.7.1.11" evidence="4"/>
<dbReference type="EMBL" id="CAJGYM010000004">
    <property type="protein sequence ID" value="CAD6186124.1"/>
    <property type="molecule type" value="Genomic_DNA"/>
</dbReference>
<organism evidence="16 17">
    <name type="scientific">Caenorhabditis auriculariae</name>
    <dbReference type="NCBI Taxonomy" id="2777116"/>
    <lineage>
        <taxon>Eukaryota</taxon>
        <taxon>Metazoa</taxon>
        <taxon>Ecdysozoa</taxon>
        <taxon>Nematoda</taxon>
        <taxon>Chromadorea</taxon>
        <taxon>Rhabditida</taxon>
        <taxon>Rhabditina</taxon>
        <taxon>Rhabditomorpha</taxon>
        <taxon>Rhabditoidea</taxon>
        <taxon>Rhabditidae</taxon>
        <taxon>Peloderinae</taxon>
        <taxon>Caenorhabditis</taxon>
    </lineage>
</organism>
<evidence type="ECO:0000256" key="10">
    <source>
        <dbReference type="ARBA" id="ARBA00022777"/>
    </source>
</evidence>
<dbReference type="SUPFAM" id="SSF53784">
    <property type="entry name" value="Phosphofructokinase"/>
    <property type="match status" value="2"/>
</dbReference>
<evidence type="ECO:0000256" key="5">
    <source>
        <dbReference type="ARBA" id="ARBA00022490"/>
    </source>
</evidence>
<comment type="pathway">
    <text evidence="3">Carbohydrate degradation; glycolysis; D-glyceraldehyde 3-phosphate and glycerone phosphate from D-glucose: step 3/4.</text>
</comment>
<protein>
    <recommendedName>
        <fullName evidence="4">6-phosphofructokinase</fullName>
        <ecNumber evidence="4">2.7.1.11</ecNumber>
    </recommendedName>
</protein>
<keyword evidence="13" id="KW-0324">Glycolysis</keyword>
<dbReference type="InterPro" id="IPR009161">
    <property type="entry name" value="6-Pfructokinase_euk"/>
</dbReference>
<keyword evidence="9" id="KW-0547">Nucleotide-binding</keyword>
<sequence length="758" mass="82596">MSSEKIVAYTPPISPLTKPEPERYSIGVLTSGGDAPGMNCAIRSVVRESMARGCTCYFIKEGYFGLVTGLFEEATWSSVSNITNQGGSMIGSARCEEFKTKEGRKKATLNLFKHGVFHLIAIGGDGTLTGANILKEEWGTIVAELLASGAITAVQADAGKDLRIVGLVGSIDNDMIETDKSIGSDSALTRIVEAVDSIAATASSHQRTFVIEVMGRNCGYLALTSAMALEADYVFYPENPPNPDWPDVLCGRLEAMRKIGKRLNLVIICENCHDTTGNRIEAEAVKTQIELRLKYEVRTAHLGHLQRGGTPSFLDRLLGLRMGFEAVREILRSDIDSKADAKVLCLKGHAIVKCNMTSALNRTKRVAEVTRTGDYDIAAELRGRGFVCKQTFMKLISTPPVEDLSSTLKRLLIIHIGSPCAGMNSATMAFVRIAYYSHVSVYGVQGGWNGLKKKRFIDLTWASVTGWASQGGSALGVRKQLPTDLDEIAAAIDEKQVDGICIVGGFEAYMSAKILTENRTSFQAFNIPIVVVPASISNNVPGTCVALGSDTALNEICRQVDNIRQAAVGSHNKTMIIETMGGRCGYLTTLSALATGADGALIYQKPHDESEIRRLAQIAKQKTSTKSGEKYIMMRSEGASDIYTSADVKRLFDEELKATVACRLNILGYSQQGGSPSCFDRQMGARLGIRAFEGLFWPQKMGKRDCCVVGLRGRTIKFVPVSGLTEKVCTRHRVPLMLWWLDLHPLVEHLTYQNNEKA</sequence>
<dbReference type="Proteomes" id="UP000835052">
    <property type="component" value="Unassembled WGS sequence"/>
</dbReference>
<evidence type="ECO:0000256" key="13">
    <source>
        <dbReference type="ARBA" id="ARBA00023152"/>
    </source>
</evidence>
<dbReference type="NCBIfam" id="TIGR02478">
    <property type="entry name" value="6PF1K_euk"/>
    <property type="match status" value="1"/>
</dbReference>
<evidence type="ECO:0000256" key="6">
    <source>
        <dbReference type="ARBA" id="ARBA00022533"/>
    </source>
</evidence>
<evidence type="ECO:0000256" key="14">
    <source>
        <dbReference type="ARBA" id="ARBA00048070"/>
    </source>
</evidence>
<dbReference type="GO" id="GO:0006002">
    <property type="term" value="P:fructose 6-phosphate metabolic process"/>
    <property type="evidence" value="ECO:0007669"/>
    <property type="project" value="InterPro"/>
</dbReference>
<evidence type="ECO:0000256" key="4">
    <source>
        <dbReference type="ARBA" id="ARBA00012055"/>
    </source>
</evidence>
<dbReference type="OrthoDB" id="537915at2759"/>
<dbReference type="GO" id="GO:0070095">
    <property type="term" value="F:fructose-6-phosphate binding"/>
    <property type="evidence" value="ECO:0007669"/>
    <property type="project" value="TreeGrafter"/>
</dbReference>
<evidence type="ECO:0000256" key="3">
    <source>
        <dbReference type="ARBA" id="ARBA00004679"/>
    </source>
</evidence>
<dbReference type="Gene3D" id="3.40.50.460">
    <property type="entry name" value="Phosphofructokinase domain"/>
    <property type="match status" value="2"/>
</dbReference>
<dbReference type="GO" id="GO:0061621">
    <property type="term" value="P:canonical glycolysis"/>
    <property type="evidence" value="ECO:0007669"/>
    <property type="project" value="TreeGrafter"/>
</dbReference>
<dbReference type="GO" id="GO:0030388">
    <property type="term" value="P:fructose 1,6-bisphosphate metabolic process"/>
    <property type="evidence" value="ECO:0007669"/>
    <property type="project" value="TreeGrafter"/>
</dbReference>
<evidence type="ECO:0000256" key="11">
    <source>
        <dbReference type="ARBA" id="ARBA00022840"/>
    </source>
</evidence>
<keyword evidence="12" id="KW-0460">Magnesium</keyword>
<evidence type="ECO:0000256" key="12">
    <source>
        <dbReference type="ARBA" id="ARBA00022842"/>
    </source>
</evidence>
<evidence type="ECO:0000313" key="16">
    <source>
        <dbReference type="EMBL" id="CAD6186124.1"/>
    </source>
</evidence>
<dbReference type="InterPro" id="IPR022953">
    <property type="entry name" value="ATP_PFK"/>
</dbReference>
<reference evidence="16" key="1">
    <citation type="submission" date="2020-10" db="EMBL/GenBank/DDBJ databases">
        <authorList>
            <person name="Kikuchi T."/>
        </authorList>
    </citation>
    <scope>NUCLEOTIDE SEQUENCE</scope>
    <source>
        <strain evidence="16">NKZ352</strain>
    </source>
</reference>
<name>A0A8S1GT52_9PELO</name>
<dbReference type="PRINTS" id="PR00476">
    <property type="entry name" value="PHFRCTKINASE"/>
</dbReference>
<dbReference type="GO" id="GO:0046872">
    <property type="term" value="F:metal ion binding"/>
    <property type="evidence" value="ECO:0007669"/>
    <property type="project" value="UniProtKB-KW"/>
</dbReference>
<feature type="domain" description="Phosphofructokinase" evidence="15">
    <location>
        <begin position="26"/>
        <end position="328"/>
    </location>
</feature>
<evidence type="ECO:0000256" key="9">
    <source>
        <dbReference type="ARBA" id="ARBA00022741"/>
    </source>
</evidence>
<dbReference type="GO" id="GO:0048029">
    <property type="term" value="F:monosaccharide binding"/>
    <property type="evidence" value="ECO:0007669"/>
    <property type="project" value="TreeGrafter"/>
</dbReference>
<comment type="cofactor">
    <cofactor evidence="1">
        <name>Mg(2+)</name>
        <dbReference type="ChEBI" id="CHEBI:18420"/>
    </cofactor>
</comment>
<accession>A0A8S1GT52</accession>
<comment type="catalytic activity">
    <reaction evidence="14">
        <text>beta-D-fructose 6-phosphate + ATP = beta-D-fructose 1,6-bisphosphate + ADP + H(+)</text>
        <dbReference type="Rhea" id="RHEA:16109"/>
        <dbReference type="ChEBI" id="CHEBI:15378"/>
        <dbReference type="ChEBI" id="CHEBI:30616"/>
        <dbReference type="ChEBI" id="CHEBI:32966"/>
        <dbReference type="ChEBI" id="CHEBI:57634"/>
        <dbReference type="ChEBI" id="CHEBI:456216"/>
        <dbReference type="EC" id="2.7.1.11"/>
    </reaction>
</comment>
<dbReference type="InterPro" id="IPR035966">
    <property type="entry name" value="PKF_sf"/>
</dbReference>
<dbReference type="InterPro" id="IPR000023">
    <property type="entry name" value="Phosphofructokinase_dom"/>
</dbReference>
<dbReference type="PANTHER" id="PTHR13697">
    <property type="entry name" value="PHOSPHOFRUCTOKINASE"/>
    <property type="match status" value="1"/>
</dbReference>
<comment type="subcellular location">
    <subcellularLocation>
        <location evidence="2">Cytoplasm</location>
    </subcellularLocation>
</comment>
<evidence type="ECO:0000256" key="2">
    <source>
        <dbReference type="ARBA" id="ARBA00004496"/>
    </source>
</evidence>
<keyword evidence="7" id="KW-0808">Transferase</keyword>
<evidence type="ECO:0000256" key="8">
    <source>
        <dbReference type="ARBA" id="ARBA00022723"/>
    </source>
</evidence>
<dbReference type="GO" id="GO:0016208">
    <property type="term" value="F:AMP binding"/>
    <property type="evidence" value="ECO:0007669"/>
    <property type="project" value="TreeGrafter"/>
</dbReference>
<dbReference type="AlphaFoldDB" id="A0A8S1GT52"/>
<dbReference type="PANTHER" id="PTHR13697:SF8">
    <property type="entry name" value="ATP-DEPENDENT 6-PHOSPHOFRUCTOKINASE 2"/>
    <property type="match status" value="1"/>
</dbReference>
<keyword evidence="10" id="KW-0418">Kinase</keyword>
<dbReference type="PROSITE" id="PS00433">
    <property type="entry name" value="PHOSPHOFRUCTOKINASE"/>
    <property type="match status" value="1"/>
</dbReference>
<feature type="domain" description="Phosphofructokinase" evidence="15">
    <location>
        <begin position="411"/>
        <end position="693"/>
    </location>
</feature>
<dbReference type="GO" id="GO:0003872">
    <property type="term" value="F:6-phosphofructokinase activity"/>
    <property type="evidence" value="ECO:0007669"/>
    <property type="project" value="UniProtKB-EC"/>
</dbReference>
<keyword evidence="6" id="KW-0021">Allosteric enzyme</keyword>
<dbReference type="GO" id="GO:0005945">
    <property type="term" value="C:6-phosphofructokinase complex"/>
    <property type="evidence" value="ECO:0007669"/>
    <property type="project" value="TreeGrafter"/>
</dbReference>